<dbReference type="Proteomes" id="UP000299102">
    <property type="component" value="Unassembled WGS sequence"/>
</dbReference>
<organism evidence="1 2">
    <name type="scientific">Eumeta variegata</name>
    <name type="common">Bagworm moth</name>
    <name type="synonym">Eumeta japonica</name>
    <dbReference type="NCBI Taxonomy" id="151549"/>
    <lineage>
        <taxon>Eukaryota</taxon>
        <taxon>Metazoa</taxon>
        <taxon>Ecdysozoa</taxon>
        <taxon>Arthropoda</taxon>
        <taxon>Hexapoda</taxon>
        <taxon>Insecta</taxon>
        <taxon>Pterygota</taxon>
        <taxon>Neoptera</taxon>
        <taxon>Endopterygota</taxon>
        <taxon>Lepidoptera</taxon>
        <taxon>Glossata</taxon>
        <taxon>Ditrysia</taxon>
        <taxon>Tineoidea</taxon>
        <taxon>Psychidae</taxon>
        <taxon>Oiketicinae</taxon>
        <taxon>Eumeta</taxon>
    </lineage>
</organism>
<dbReference type="AlphaFoldDB" id="A0A4C1ZES4"/>
<accession>A0A4C1ZES4</accession>
<name>A0A4C1ZES4_EUMVA</name>
<gene>
    <name evidence="1" type="ORF">EVAR_62314_1</name>
</gene>
<proteinExistence type="predicted"/>
<comment type="caution">
    <text evidence="1">The sequence shown here is derived from an EMBL/GenBank/DDBJ whole genome shotgun (WGS) entry which is preliminary data.</text>
</comment>
<reference evidence="1 2" key="1">
    <citation type="journal article" date="2019" name="Commun. Biol.">
        <title>The bagworm genome reveals a unique fibroin gene that provides high tensile strength.</title>
        <authorList>
            <person name="Kono N."/>
            <person name="Nakamura H."/>
            <person name="Ohtoshi R."/>
            <person name="Tomita M."/>
            <person name="Numata K."/>
            <person name="Arakawa K."/>
        </authorList>
    </citation>
    <scope>NUCLEOTIDE SEQUENCE [LARGE SCALE GENOMIC DNA]</scope>
</reference>
<protein>
    <submittedName>
        <fullName evidence="1">Uncharacterized protein</fullName>
    </submittedName>
</protein>
<dbReference type="EMBL" id="BGZK01001785">
    <property type="protein sequence ID" value="GBP86300.1"/>
    <property type="molecule type" value="Genomic_DNA"/>
</dbReference>
<keyword evidence="2" id="KW-1185">Reference proteome</keyword>
<evidence type="ECO:0000313" key="1">
    <source>
        <dbReference type="EMBL" id="GBP86300.1"/>
    </source>
</evidence>
<sequence>MLAQRMRRKQKWKYVNIQQLVSQHTLIALAVNEENQPVLSRTSIGNDSIDIATGVRVAGVLRAAPRPPTIRTADPSFLDRITGLGTPACL</sequence>
<evidence type="ECO:0000313" key="2">
    <source>
        <dbReference type="Proteomes" id="UP000299102"/>
    </source>
</evidence>